<dbReference type="Pfam" id="PF14388">
    <property type="entry name" value="DUF4419"/>
    <property type="match status" value="1"/>
</dbReference>
<dbReference type="OrthoDB" id="9978173at2759"/>
<keyword evidence="2" id="KW-1185">Reference proteome</keyword>
<name>A0A4Y7PXP6_9AGAM</name>
<evidence type="ECO:0000313" key="1">
    <source>
        <dbReference type="EMBL" id="TDL19310.1"/>
    </source>
</evidence>
<sequence>MPIKTTTKSPEKVVLRKSSPVDALVKAQVQPLPFPPLRPSGPVRVWHQEYLDMMDVLGTAHYSSNRIIASITPDDVWISILSQLNFYLSAHAEELRGKFVSHDGQKGLIVECDGDRNHADFEKLAEVMSEALNDNVATSLKEMVGRQHRSIASFDL</sequence>
<dbReference type="STRING" id="50990.A0A4Y7PXP6"/>
<proteinExistence type="predicted"/>
<protein>
    <submittedName>
        <fullName evidence="1">Uncharacterized protein</fullName>
    </submittedName>
</protein>
<dbReference type="AlphaFoldDB" id="A0A4Y7PXP6"/>
<accession>A0A4Y7PXP6</accession>
<dbReference type="PANTHER" id="PTHR31252">
    <property type="entry name" value="DUF4419 DOMAIN-CONTAINING PROTEIN"/>
    <property type="match status" value="1"/>
</dbReference>
<reference evidence="1 2" key="1">
    <citation type="submission" date="2018-06" db="EMBL/GenBank/DDBJ databases">
        <title>A transcriptomic atlas of mushroom development highlights an independent origin of complex multicellularity.</title>
        <authorList>
            <consortium name="DOE Joint Genome Institute"/>
            <person name="Krizsan K."/>
            <person name="Almasi E."/>
            <person name="Merenyi Z."/>
            <person name="Sahu N."/>
            <person name="Viragh M."/>
            <person name="Koszo T."/>
            <person name="Mondo S."/>
            <person name="Kiss B."/>
            <person name="Balint B."/>
            <person name="Kues U."/>
            <person name="Barry K."/>
            <person name="Hegedus J.C."/>
            <person name="Henrissat B."/>
            <person name="Johnson J."/>
            <person name="Lipzen A."/>
            <person name="Ohm R."/>
            <person name="Nagy I."/>
            <person name="Pangilinan J."/>
            <person name="Yan J."/>
            <person name="Xiong Y."/>
            <person name="Grigoriev I.V."/>
            <person name="Hibbett D.S."/>
            <person name="Nagy L.G."/>
        </authorList>
    </citation>
    <scope>NUCLEOTIDE SEQUENCE [LARGE SCALE GENOMIC DNA]</scope>
    <source>
        <strain evidence="1 2">SZMC22713</strain>
    </source>
</reference>
<dbReference type="InterPro" id="IPR025533">
    <property type="entry name" value="DUF4419"/>
</dbReference>
<dbReference type="VEuPathDB" id="FungiDB:BD410DRAFT_842215"/>
<gene>
    <name evidence="1" type="ORF">BD410DRAFT_842215</name>
</gene>
<evidence type="ECO:0000313" key="2">
    <source>
        <dbReference type="Proteomes" id="UP000294933"/>
    </source>
</evidence>
<dbReference type="PANTHER" id="PTHR31252:SF11">
    <property type="entry name" value="DUF4419 DOMAIN-CONTAINING PROTEIN"/>
    <property type="match status" value="1"/>
</dbReference>
<dbReference type="Proteomes" id="UP000294933">
    <property type="component" value="Unassembled WGS sequence"/>
</dbReference>
<organism evidence="1 2">
    <name type="scientific">Rickenella mellea</name>
    <dbReference type="NCBI Taxonomy" id="50990"/>
    <lineage>
        <taxon>Eukaryota</taxon>
        <taxon>Fungi</taxon>
        <taxon>Dikarya</taxon>
        <taxon>Basidiomycota</taxon>
        <taxon>Agaricomycotina</taxon>
        <taxon>Agaricomycetes</taxon>
        <taxon>Hymenochaetales</taxon>
        <taxon>Rickenellaceae</taxon>
        <taxon>Rickenella</taxon>
    </lineage>
</organism>
<dbReference type="EMBL" id="ML170198">
    <property type="protein sequence ID" value="TDL19310.1"/>
    <property type="molecule type" value="Genomic_DNA"/>
</dbReference>